<feature type="domain" description="AAA+ ATPase" evidence="1">
    <location>
        <begin position="38"/>
        <end position="149"/>
    </location>
</feature>
<dbReference type="Pfam" id="PF16193">
    <property type="entry name" value="AAA_assoc_2"/>
    <property type="match status" value="1"/>
</dbReference>
<protein>
    <recommendedName>
        <fullName evidence="1">AAA+ ATPase domain-containing protein</fullName>
    </recommendedName>
</protein>
<dbReference type="GO" id="GO:0008047">
    <property type="term" value="F:enzyme activator activity"/>
    <property type="evidence" value="ECO:0007669"/>
    <property type="project" value="TreeGrafter"/>
</dbReference>
<dbReference type="InterPro" id="IPR003593">
    <property type="entry name" value="AAA+_ATPase"/>
</dbReference>
<dbReference type="Pfam" id="PF00004">
    <property type="entry name" value="AAA"/>
    <property type="match status" value="1"/>
</dbReference>
<name>A0AA38HK38_9CUCU</name>
<dbReference type="GO" id="GO:0000731">
    <property type="term" value="P:DNA synthesis involved in DNA repair"/>
    <property type="evidence" value="ECO:0007669"/>
    <property type="project" value="TreeGrafter"/>
</dbReference>
<evidence type="ECO:0000313" key="3">
    <source>
        <dbReference type="Proteomes" id="UP001168821"/>
    </source>
</evidence>
<gene>
    <name evidence="2" type="ORF">Zmor_019140</name>
</gene>
<dbReference type="AlphaFoldDB" id="A0AA38HK38"/>
<dbReference type="InterPro" id="IPR032423">
    <property type="entry name" value="AAA_assoc_2"/>
</dbReference>
<dbReference type="Gene3D" id="3.40.50.300">
    <property type="entry name" value="P-loop containing nucleotide triphosphate hydrolases"/>
    <property type="match status" value="1"/>
</dbReference>
<dbReference type="InterPro" id="IPR008921">
    <property type="entry name" value="DNA_pol3_clamp-load_cplx_C"/>
</dbReference>
<sequence>MAQALAFVLRPTKIDEIIGQTHLLDDEGIIRRIEKTKFCPNLIFYGPPGIGKTSMASAVAMSLGKEVLRFNASNDKKEKLQKFVEQSNLANPPVVVIDEVHRMNKNIQDYLLEYSEERKIIFFCTTTENPYFSINPAVRSRSTILQLKDITTQEMFDGLKRIFKNHIIDFDISDDVFMYICQMANGDVRSAINTFEILTNLYPNAKITFDLVAKILDKPASRNFKDGDEFHDLKSALQKSVRGSDVDAALHY</sequence>
<dbReference type="CDD" id="cd00009">
    <property type="entry name" value="AAA"/>
    <property type="match status" value="1"/>
</dbReference>
<reference evidence="2" key="1">
    <citation type="journal article" date="2023" name="G3 (Bethesda)">
        <title>Whole genome assemblies of Zophobas morio and Tenebrio molitor.</title>
        <authorList>
            <person name="Kaur S."/>
            <person name="Stinson S.A."/>
            <person name="diCenzo G.C."/>
        </authorList>
    </citation>
    <scope>NUCLEOTIDE SEQUENCE</scope>
    <source>
        <strain evidence="2">QUZm001</strain>
    </source>
</reference>
<dbReference type="InterPro" id="IPR027417">
    <property type="entry name" value="P-loop_NTPase"/>
</dbReference>
<dbReference type="Proteomes" id="UP001168821">
    <property type="component" value="Unassembled WGS sequence"/>
</dbReference>
<dbReference type="GO" id="GO:0003677">
    <property type="term" value="F:DNA binding"/>
    <property type="evidence" value="ECO:0007669"/>
    <property type="project" value="InterPro"/>
</dbReference>
<dbReference type="SUPFAM" id="SSF48019">
    <property type="entry name" value="post-AAA+ oligomerization domain-like"/>
    <property type="match status" value="1"/>
</dbReference>
<dbReference type="GO" id="GO:0006261">
    <property type="term" value="P:DNA-templated DNA replication"/>
    <property type="evidence" value="ECO:0007669"/>
    <property type="project" value="TreeGrafter"/>
</dbReference>
<accession>A0AA38HK38</accession>
<evidence type="ECO:0000313" key="2">
    <source>
        <dbReference type="EMBL" id="KAJ3632145.1"/>
    </source>
</evidence>
<proteinExistence type="predicted"/>
<dbReference type="Gene3D" id="1.20.272.10">
    <property type="match status" value="1"/>
</dbReference>
<dbReference type="EMBL" id="JALNTZ010000572">
    <property type="protein sequence ID" value="KAJ3632145.1"/>
    <property type="molecule type" value="Genomic_DNA"/>
</dbReference>
<comment type="caution">
    <text evidence="2">The sequence shown here is derived from an EMBL/GenBank/DDBJ whole genome shotgun (WGS) entry which is preliminary data.</text>
</comment>
<dbReference type="InterPro" id="IPR003959">
    <property type="entry name" value="ATPase_AAA_core"/>
</dbReference>
<dbReference type="GO" id="GO:0005524">
    <property type="term" value="F:ATP binding"/>
    <property type="evidence" value="ECO:0007669"/>
    <property type="project" value="InterPro"/>
</dbReference>
<dbReference type="InterPro" id="IPR051314">
    <property type="entry name" value="AAA_ATPase_RarA/MGS1/WRNIP1"/>
</dbReference>
<dbReference type="GO" id="GO:0017116">
    <property type="term" value="F:single-stranded DNA helicase activity"/>
    <property type="evidence" value="ECO:0007669"/>
    <property type="project" value="TreeGrafter"/>
</dbReference>
<dbReference type="Gene3D" id="1.10.8.60">
    <property type="match status" value="1"/>
</dbReference>
<dbReference type="SMART" id="SM00382">
    <property type="entry name" value="AAA"/>
    <property type="match status" value="1"/>
</dbReference>
<keyword evidence="3" id="KW-1185">Reference proteome</keyword>
<dbReference type="CDD" id="cd18139">
    <property type="entry name" value="HLD_clamp_RarA"/>
    <property type="match status" value="1"/>
</dbReference>
<evidence type="ECO:0000259" key="1">
    <source>
        <dbReference type="SMART" id="SM00382"/>
    </source>
</evidence>
<dbReference type="GO" id="GO:0016887">
    <property type="term" value="F:ATP hydrolysis activity"/>
    <property type="evidence" value="ECO:0007669"/>
    <property type="project" value="InterPro"/>
</dbReference>
<dbReference type="SUPFAM" id="SSF52540">
    <property type="entry name" value="P-loop containing nucleoside triphosphate hydrolases"/>
    <property type="match status" value="1"/>
</dbReference>
<dbReference type="PANTHER" id="PTHR13779:SF7">
    <property type="entry name" value="ATPASE WRNIP1"/>
    <property type="match status" value="1"/>
</dbReference>
<organism evidence="2 3">
    <name type="scientific">Zophobas morio</name>
    <dbReference type="NCBI Taxonomy" id="2755281"/>
    <lineage>
        <taxon>Eukaryota</taxon>
        <taxon>Metazoa</taxon>
        <taxon>Ecdysozoa</taxon>
        <taxon>Arthropoda</taxon>
        <taxon>Hexapoda</taxon>
        <taxon>Insecta</taxon>
        <taxon>Pterygota</taxon>
        <taxon>Neoptera</taxon>
        <taxon>Endopterygota</taxon>
        <taxon>Coleoptera</taxon>
        <taxon>Polyphaga</taxon>
        <taxon>Cucujiformia</taxon>
        <taxon>Tenebrionidae</taxon>
        <taxon>Zophobas</taxon>
    </lineage>
</organism>
<dbReference type="PANTHER" id="PTHR13779">
    <property type="entry name" value="WERNER HELICASE-INTERACTING PROTEIN 1 FAMILY MEMBER"/>
    <property type="match status" value="1"/>
</dbReference>